<dbReference type="EMBL" id="JAULBC010000006">
    <property type="protein sequence ID" value="MEX6689490.1"/>
    <property type="molecule type" value="Genomic_DNA"/>
</dbReference>
<evidence type="ECO:0000313" key="3">
    <source>
        <dbReference type="Proteomes" id="UP001560573"/>
    </source>
</evidence>
<keyword evidence="3" id="KW-1185">Reference proteome</keyword>
<sequence length="163" mass="18074">MKTTIIKATTFVCITSLMLACQSQTKKEEPTTVTIDKEQIKKEIQAKETEFAATYNSGVVKNIGYYADDATSFYQNRKPLVGKDSIIAFLQSDVIGNTDKISFTTNEVFVSENGNMVVEVGSFTVVDSTNTPFNTGNYMTLFEKRNGSYVAVRDMSASDRPIK</sequence>
<evidence type="ECO:0000259" key="1">
    <source>
        <dbReference type="Pfam" id="PF14534"/>
    </source>
</evidence>
<evidence type="ECO:0000313" key="2">
    <source>
        <dbReference type="EMBL" id="MEX6689490.1"/>
    </source>
</evidence>
<comment type="caution">
    <text evidence="2">The sequence shown here is derived from an EMBL/GenBank/DDBJ whole genome shotgun (WGS) entry which is preliminary data.</text>
</comment>
<feature type="domain" description="DUF4440" evidence="1">
    <location>
        <begin position="44"/>
        <end position="149"/>
    </location>
</feature>
<dbReference type="InterPro" id="IPR027843">
    <property type="entry name" value="DUF4440"/>
</dbReference>
<dbReference type="RefSeq" id="WP_369330897.1">
    <property type="nucleotide sequence ID" value="NZ_JAULBC010000006.1"/>
</dbReference>
<organism evidence="2 3">
    <name type="scientific">Danxiaibacter flavus</name>
    <dbReference type="NCBI Taxonomy" id="3049108"/>
    <lineage>
        <taxon>Bacteria</taxon>
        <taxon>Pseudomonadati</taxon>
        <taxon>Bacteroidota</taxon>
        <taxon>Chitinophagia</taxon>
        <taxon>Chitinophagales</taxon>
        <taxon>Chitinophagaceae</taxon>
        <taxon>Danxiaibacter</taxon>
    </lineage>
</organism>
<dbReference type="SUPFAM" id="SSF54427">
    <property type="entry name" value="NTF2-like"/>
    <property type="match status" value="1"/>
</dbReference>
<name>A0ABV3ZJ09_9BACT</name>
<reference evidence="2 3" key="1">
    <citation type="submission" date="2023-07" db="EMBL/GenBank/DDBJ databases">
        <authorList>
            <person name="Lian W.-H."/>
        </authorList>
    </citation>
    <scope>NUCLEOTIDE SEQUENCE [LARGE SCALE GENOMIC DNA]</scope>
    <source>
        <strain evidence="2 3">SYSU DXS3180</strain>
    </source>
</reference>
<dbReference type="Gene3D" id="3.10.450.50">
    <property type="match status" value="1"/>
</dbReference>
<dbReference type="InterPro" id="IPR032710">
    <property type="entry name" value="NTF2-like_dom_sf"/>
</dbReference>
<dbReference type="Proteomes" id="UP001560573">
    <property type="component" value="Unassembled WGS sequence"/>
</dbReference>
<accession>A0ABV3ZJ09</accession>
<protein>
    <submittedName>
        <fullName evidence="2">Nuclear transport factor 2 family protein</fullName>
    </submittedName>
</protein>
<proteinExistence type="predicted"/>
<dbReference type="Pfam" id="PF14534">
    <property type="entry name" value="DUF4440"/>
    <property type="match status" value="1"/>
</dbReference>
<gene>
    <name evidence="2" type="ORF">QTN47_18425</name>
</gene>
<dbReference type="PROSITE" id="PS51257">
    <property type="entry name" value="PROKAR_LIPOPROTEIN"/>
    <property type="match status" value="1"/>
</dbReference>